<gene>
    <name evidence="2" type="ORF">R1sor_022667</name>
</gene>
<comment type="caution">
    <text evidence="2">The sequence shown here is derived from an EMBL/GenBank/DDBJ whole genome shotgun (WGS) entry which is preliminary data.</text>
</comment>
<name>A0ABD3GMA3_9MARC</name>
<evidence type="ECO:0000256" key="1">
    <source>
        <dbReference type="SAM" id="MobiDB-lite"/>
    </source>
</evidence>
<accession>A0ABD3GMA3</accession>
<dbReference type="Proteomes" id="UP001633002">
    <property type="component" value="Unassembled WGS sequence"/>
</dbReference>
<proteinExistence type="predicted"/>
<evidence type="ECO:0000313" key="2">
    <source>
        <dbReference type="EMBL" id="KAL3679711.1"/>
    </source>
</evidence>
<reference evidence="2 3" key="1">
    <citation type="submission" date="2024-09" db="EMBL/GenBank/DDBJ databases">
        <title>Chromosome-scale assembly of Riccia sorocarpa.</title>
        <authorList>
            <person name="Paukszto L."/>
        </authorList>
    </citation>
    <scope>NUCLEOTIDE SEQUENCE [LARGE SCALE GENOMIC DNA]</scope>
    <source>
        <strain evidence="2">LP-2024</strain>
        <tissue evidence="2">Aerial parts of the thallus</tissue>
    </source>
</reference>
<dbReference type="AlphaFoldDB" id="A0ABD3GMA3"/>
<keyword evidence="3" id="KW-1185">Reference proteome</keyword>
<dbReference type="EMBL" id="JBJQOH010000007">
    <property type="protein sequence ID" value="KAL3679711.1"/>
    <property type="molecule type" value="Genomic_DNA"/>
</dbReference>
<sequence>MFELTLRAADRLGTIEAFEKAFDIAVRMTNPLMNIPHSVNGDINTTTYKRKGPATSTIRPGDTHRHDRVAVTSQVTRRVKGRLQFDFTTTHTIPEDIPLPTQVSQITTISSSIDFSTELEEDDALHEISQMQFALFNQIRPLDPFLVEEDPNADFGPQQDAAHPSVHQNDMANMHITELFSDSEVRHTHASKQARAGQRARPADAPPRTDQDSDDDVVVLRVTPRARPPTRAYPINLLAHDVMDDLQPVGVLQNGQAVVEQDVEKRF</sequence>
<feature type="region of interest" description="Disordered" evidence="1">
    <location>
        <begin position="185"/>
        <end position="218"/>
    </location>
</feature>
<evidence type="ECO:0000313" key="3">
    <source>
        <dbReference type="Proteomes" id="UP001633002"/>
    </source>
</evidence>
<organism evidence="2 3">
    <name type="scientific">Riccia sorocarpa</name>
    <dbReference type="NCBI Taxonomy" id="122646"/>
    <lineage>
        <taxon>Eukaryota</taxon>
        <taxon>Viridiplantae</taxon>
        <taxon>Streptophyta</taxon>
        <taxon>Embryophyta</taxon>
        <taxon>Marchantiophyta</taxon>
        <taxon>Marchantiopsida</taxon>
        <taxon>Marchantiidae</taxon>
        <taxon>Marchantiales</taxon>
        <taxon>Ricciaceae</taxon>
        <taxon>Riccia</taxon>
    </lineage>
</organism>
<protein>
    <submittedName>
        <fullName evidence="2">Uncharacterized protein</fullName>
    </submittedName>
</protein>